<reference evidence="2 3" key="1">
    <citation type="submission" date="2019-12" db="EMBL/GenBank/DDBJ databases">
        <title>A genome sequence resource for the geographically widespread anthracnose pathogen Colletotrichum asianum.</title>
        <authorList>
            <person name="Meng Y."/>
        </authorList>
    </citation>
    <scope>NUCLEOTIDE SEQUENCE [LARGE SCALE GENOMIC DNA]</scope>
    <source>
        <strain evidence="2 3">ICMP 18580</strain>
    </source>
</reference>
<sequence>QSPCVQKGIPRRNSPKPLTQKQKIAPRGNRTPGSPTLLDGNGEFYH</sequence>
<evidence type="ECO:0000313" key="3">
    <source>
        <dbReference type="Proteomes" id="UP000434172"/>
    </source>
</evidence>
<accession>A0A8H3W6W8</accession>
<feature type="region of interest" description="Disordered" evidence="1">
    <location>
        <begin position="1"/>
        <end position="46"/>
    </location>
</feature>
<feature type="non-terminal residue" evidence="2">
    <location>
        <position position="1"/>
    </location>
</feature>
<gene>
    <name evidence="2" type="ORF">GQ607_013526</name>
</gene>
<evidence type="ECO:0000256" key="1">
    <source>
        <dbReference type="SAM" id="MobiDB-lite"/>
    </source>
</evidence>
<comment type="caution">
    <text evidence="2">The sequence shown here is derived from an EMBL/GenBank/DDBJ whole genome shotgun (WGS) entry which is preliminary data.</text>
</comment>
<dbReference type="Proteomes" id="UP000434172">
    <property type="component" value="Unassembled WGS sequence"/>
</dbReference>
<dbReference type="EMBL" id="WOWK01000098">
    <property type="protein sequence ID" value="KAF0319277.1"/>
    <property type="molecule type" value="Genomic_DNA"/>
</dbReference>
<name>A0A8H3W6W8_9PEZI</name>
<proteinExistence type="predicted"/>
<organism evidence="2 3">
    <name type="scientific">Colletotrichum asianum</name>
    <dbReference type="NCBI Taxonomy" id="702518"/>
    <lineage>
        <taxon>Eukaryota</taxon>
        <taxon>Fungi</taxon>
        <taxon>Dikarya</taxon>
        <taxon>Ascomycota</taxon>
        <taxon>Pezizomycotina</taxon>
        <taxon>Sordariomycetes</taxon>
        <taxon>Hypocreomycetidae</taxon>
        <taxon>Glomerellales</taxon>
        <taxon>Glomerellaceae</taxon>
        <taxon>Colletotrichum</taxon>
        <taxon>Colletotrichum gloeosporioides species complex</taxon>
    </lineage>
</organism>
<protein>
    <submittedName>
        <fullName evidence="2">Uncharacterized protein</fullName>
    </submittedName>
</protein>
<evidence type="ECO:0000313" key="2">
    <source>
        <dbReference type="EMBL" id="KAF0319277.1"/>
    </source>
</evidence>
<keyword evidence="3" id="KW-1185">Reference proteome</keyword>
<dbReference type="AlphaFoldDB" id="A0A8H3W6W8"/>